<dbReference type="GeneID" id="19279787"/>
<evidence type="ECO:0000256" key="1">
    <source>
        <dbReference type="SAM" id="Phobius"/>
    </source>
</evidence>
<reference evidence="3" key="1">
    <citation type="journal article" date="2015" name="BMC Genomics">
        <title>Genomic and transcriptomic analysis of the endophytic fungus Pestalotiopsis fici reveals its lifestyle and high potential for synthesis of natural products.</title>
        <authorList>
            <person name="Wang X."/>
            <person name="Zhang X."/>
            <person name="Liu L."/>
            <person name="Xiang M."/>
            <person name="Wang W."/>
            <person name="Sun X."/>
            <person name="Che Y."/>
            <person name="Guo L."/>
            <person name="Liu G."/>
            <person name="Guo L."/>
            <person name="Wang C."/>
            <person name="Yin W.B."/>
            <person name="Stadler M."/>
            <person name="Zhang X."/>
            <person name="Liu X."/>
        </authorList>
    </citation>
    <scope>NUCLEOTIDE SEQUENCE [LARGE SCALE GENOMIC DNA]</scope>
    <source>
        <strain evidence="3">W106-1 / CGMCC3.15140</strain>
    </source>
</reference>
<keyword evidence="3" id="KW-1185">Reference proteome</keyword>
<dbReference type="RefSeq" id="XP_007841546.1">
    <property type="nucleotide sequence ID" value="XM_007843355.1"/>
</dbReference>
<accession>W3WIX3</accession>
<proteinExistence type="predicted"/>
<keyword evidence="1" id="KW-1133">Transmembrane helix</keyword>
<dbReference type="STRING" id="1229662.W3WIX3"/>
<dbReference type="HOGENOM" id="CLU_063299_1_0_1"/>
<dbReference type="EMBL" id="KI912121">
    <property type="protein sequence ID" value="ETS73828.1"/>
    <property type="molecule type" value="Genomic_DNA"/>
</dbReference>
<evidence type="ECO:0000313" key="3">
    <source>
        <dbReference type="Proteomes" id="UP000030651"/>
    </source>
</evidence>
<dbReference type="OMA" id="PNATELW"/>
<name>W3WIX3_PESFW</name>
<dbReference type="KEGG" id="pfy:PFICI_14774"/>
<dbReference type="InParanoid" id="W3WIX3"/>
<evidence type="ECO:0000313" key="2">
    <source>
        <dbReference type="EMBL" id="ETS73828.1"/>
    </source>
</evidence>
<dbReference type="eggNOG" id="ENOG502ST51">
    <property type="taxonomic scope" value="Eukaryota"/>
</dbReference>
<dbReference type="OrthoDB" id="5429716at2759"/>
<organism evidence="2 3">
    <name type="scientific">Pestalotiopsis fici (strain W106-1 / CGMCC3.15140)</name>
    <dbReference type="NCBI Taxonomy" id="1229662"/>
    <lineage>
        <taxon>Eukaryota</taxon>
        <taxon>Fungi</taxon>
        <taxon>Dikarya</taxon>
        <taxon>Ascomycota</taxon>
        <taxon>Pezizomycotina</taxon>
        <taxon>Sordariomycetes</taxon>
        <taxon>Xylariomycetidae</taxon>
        <taxon>Amphisphaeriales</taxon>
        <taxon>Sporocadaceae</taxon>
        <taxon>Pestalotiopsis</taxon>
    </lineage>
</organism>
<keyword evidence="1" id="KW-0472">Membrane</keyword>
<dbReference type="AlphaFoldDB" id="W3WIX3"/>
<protein>
    <submittedName>
        <fullName evidence="2">Uncharacterized protein</fullName>
    </submittedName>
</protein>
<feature type="transmembrane region" description="Helical" evidence="1">
    <location>
        <begin position="245"/>
        <end position="266"/>
    </location>
</feature>
<keyword evidence="1" id="KW-0812">Transmembrane</keyword>
<gene>
    <name evidence="2" type="ORF">PFICI_14774</name>
</gene>
<sequence>MSNTTPTTAAAASRTNLGPLTTTFTYPSSCNVAIQGCATCDYGWQAQTCSDNAFNAQGVQDNPDCWPARATSVSTGVALNGWGFYSPGIQCPVGYATSCVATEGVAGGFNFQFELLPSETAIGCCPTGFQCSQNFNRDTGQTCISVGSTGSFAAVQCSSGQSEGFTYLDLPATVTETVSSSESALILETFTLSAPLFQLNFQSSDLPSTVTGPITITTDATTSSASTFPQTASSASGGLSTGAKAGIGVGAGLAVIALFGALLFYFSRRRKRPAELAGPLPTETPKPELAGQAYTVPTELHANPTAQELPGNSLPVYK</sequence>
<dbReference type="Proteomes" id="UP000030651">
    <property type="component" value="Unassembled WGS sequence"/>
</dbReference>